<dbReference type="OrthoDB" id="121572at2"/>
<dbReference type="Gene3D" id="2.40.10.220">
    <property type="entry name" value="predicted glycosyltransferase like domains"/>
    <property type="match status" value="1"/>
</dbReference>
<evidence type="ECO:0000256" key="1">
    <source>
        <dbReference type="SAM" id="MobiDB-lite"/>
    </source>
</evidence>
<feature type="domain" description="PilZ" evidence="2">
    <location>
        <begin position="33"/>
        <end position="122"/>
    </location>
</feature>
<dbReference type="Proteomes" id="UP000253606">
    <property type="component" value="Chromosome"/>
</dbReference>
<protein>
    <recommendedName>
        <fullName evidence="2">PilZ domain-containing protein</fullName>
    </recommendedName>
</protein>
<reference evidence="3 4" key="1">
    <citation type="journal article" date="2018" name="Front. Microbiol.">
        <title>Hydrolytic Capabilities as a Key to Environmental Success: Chitinolytic and Cellulolytic Acidobacteria From Acidic Sub-arctic Soils and Boreal Peatlands.</title>
        <authorList>
            <person name="Belova S.E."/>
            <person name="Ravin N.V."/>
            <person name="Pankratov T.A."/>
            <person name="Rakitin A.L."/>
            <person name="Ivanova A.A."/>
            <person name="Beletsky A.V."/>
            <person name="Mardanov A.V."/>
            <person name="Sinninghe Damste J.S."/>
            <person name="Dedysh S.N."/>
        </authorList>
    </citation>
    <scope>NUCLEOTIDE SEQUENCE [LARGE SCALE GENOMIC DNA]</scope>
    <source>
        <strain evidence="3 4">SBC82</strain>
    </source>
</reference>
<proteinExistence type="predicted"/>
<keyword evidence="4" id="KW-1185">Reference proteome</keyword>
<sequence length="144" mass="15795">MSEAKKAKTKKPSKKKPEAAPVIVPPAEPRGKDRRKHERAECDGFAEVVIDNASLMFRGRIKDLSQTGCYIETRARLRLDVGCAAELCFTINDRSFKAVAEVKVIRAGVGVGFEILFLAAESRAPSDLMALIQKLESRIPTPAV</sequence>
<dbReference type="GO" id="GO:0035438">
    <property type="term" value="F:cyclic-di-GMP binding"/>
    <property type="evidence" value="ECO:0007669"/>
    <property type="project" value="InterPro"/>
</dbReference>
<evidence type="ECO:0000313" key="4">
    <source>
        <dbReference type="Proteomes" id="UP000253606"/>
    </source>
</evidence>
<dbReference type="AlphaFoldDB" id="A0A2Z5FXH8"/>
<dbReference type="EMBL" id="CP030840">
    <property type="protein sequence ID" value="AXC11440.1"/>
    <property type="molecule type" value="Genomic_DNA"/>
</dbReference>
<dbReference type="RefSeq" id="WP_114206896.1">
    <property type="nucleotide sequence ID" value="NZ_CP030840.1"/>
</dbReference>
<name>A0A2Z5FXH8_9BACT</name>
<organism evidence="3 4">
    <name type="scientific">Acidisarcina polymorpha</name>
    <dbReference type="NCBI Taxonomy" id="2211140"/>
    <lineage>
        <taxon>Bacteria</taxon>
        <taxon>Pseudomonadati</taxon>
        <taxon>Acidobacteriota</taxon>
        <taxon>Terriglobia</taxon>
        <taxon>Terriglobales</taxon>
        <taxon>Acidobacteriaceae</taxon>
        <taxon>Acidisarcina</taxon>
    </lineage>
</organism>
<accession>A0A2Z5FXH8</accession>
<feature type="region of interest" description="Disordered" evidence="1">
    <location>
        <begin position="1"/>
        <end position="38"/>
    </location>
</feature>
<gene>
    <name evidence="3" type="ORF">ACPOL_2116</name>
</gene>
<dbReference type="SUPFAM" id="SSF141371">
    <property type="entry name" value="PilZ domain-like"/>
    <property type="match status" value="1"/>
</dbReference>
<evidence type="ECO:0000313" key="3">
    <source>
        <dbReference type="EMBL" id="AXC11440.1"/>
    </source>
</evidence>
<dbReference type="KEGG" id="abas:ACPOL_2116"/>
<dbReference type="Pfam" id="PF07238">
    <property type="entry name" value="PilZ"/>
    <property type="match status" value="1"/>
</dbReference>
<dbReference type="InterPro" id="IPR009875">
    <property type="entry name" value="PilZ_domain"/>
</dbReference>
<evidence type="ECO:0000259" key="2">
    <source>
        <dbReference type="Pfam" id="PF07238"/>
    </source>
</evidence>